<gene>
    <name evidence="1" type="ORF">NFG58_14135</name>
</gene>
<accession>A0AAU7KED7</accession>
<dbReference type="EMBL" id="CP098827">
    <property type="protein sequence ID" value="XBO69759.1"/>
    <property type="molecule type" value="Genomic_DNA"/>
</dbReference>
<dbReference type="RefSeq" id="WP_348826792.1">
    <property type="nucleotide sequence ID" value="NZ_CP098827.1"/>
</dbReference>
<sequence>MPDFSSHYGLLNQEATKCRLALESFFHHQEKYIVDGEKEGSLDGFIAVDRYIAWAAHLYEILKLCVSIERRLGVNFPEDELAKRVAIENKEKLGKRHRQIATKQILNHIEECGMNAVRDESPYLDSQIVFSPGFSMSLKKIRDKYYAHPTKDRLGEGFFSDFVLNHHSTAFCTFRVYALYWSDLKSFEPGAKQALIKHQSVLADYSRPKR</sequence>
<reference evidence="1" key="1">
    <citation type="submission" date="2022-06" db="EMBL/GenBank/DDBJ databases">
        <title>A novel DMS-producing enzyme.</title>
        <authorList>
            <person name="Zhang Y."/>
        </authorList>
    </citation>
    <scope>NUCLEOTIDE SEQUENCE</scope>
    <source>
        <strain evidence="1">RT37</strain>
    </source>
</reference>
<organism evidence="1">
    <name type="scientific">Halomonas sp. RT37</name>
    <dbReference type="NCBI Taxonomy" id="2950872"/>
    <lineage>
        <taxon>Bacteria</taxon>
        <taxon>Pseudomonadati</taxon>
        <taxon>Pseudomonadota</taxon>
        <taxon>Gammaproteobacteria</taxon>
        <taxon>Oceanospirillales</taxon>
        <taxon>Halomonadaceae</taxon>
        <taxon>Halomonas</taxon>
    </lineage>
</organism>
<name>A0AAU7KED7_9GAMM</name>
<proteinExistence type="predicted"/>
<dbReference type="AlphaFoldDB" id="A0AAU7KED7"/>
<protein>
    <submittedName>
        <fullName evidence="1">Uncharacterized protein</fullName>
    </submittedName>
</protein>
<evidence type="ECO:0000313" key="1">
    <source>
        <dbReference type="EMBL" id="XBO69759.1"/>
    </source>
</evidence>